<feature type="compositionally biased region" description="Low complexity" evidence="1">
    <location>
        <begin position="22"/>
        <end position="40"/>
    </location>
</feature>
<comment type="caution">
    <text evidence="2">The sequence shown here is derived from an EMBL/GenBank/DDBJ whole genome shotgun (WGS) entry which is preliminary data.</text>
</comment>
<gene>
    <name evidence="2" type="ORF">AV530_010398</name>
</gene>
<protein>
    <submittedName>
        <fullName evidence="2">Uncharacterized protein</fullName>
    </submittedName>
</protein>
<feature type="region of interest" description="Disordered" evidence="1">
    <location>
        <begin position="1"/>
        <end position="92"/>
    </location>
</feature>
<proteinExistence type="predicted"/>
<dbReference type="EMBL" id="LSYS01003385">
    <property type="protein sequence ID" value="OPJ82943.1"/>
    <property type="molecule type" value="Genomic_DNA"/>
</dbReference>
<evidence type="ECO:0000313" key="2">
    <source>
        <dbReference type="EMBL" id="OPJ82943.1"/>
    </source>
</evidence>
<sequence>MAPRVPAPLLSVSESGRRRRPSASSRRLLLSSSAGAILARQESRAPRGRRQAAPAPATRGERPGGANGGTSPGDTPSPLPPRPPGRSRARNPVVCPEAPVHEEKFVLWPRSWVLGRMAAAQSWQNPFICNIWRKLCDWISFYDRPLPSSTGVYPAMKVKMDWMTILCCLSLGIP</sequence>
<evidence type="ECO:0000256" key="1">
    <source>
        <dbReference type="SAM" id="MobiDB-lite"/>
    </source>
</evidence>
<feature type="compositionally biased region" description="Pro residues" evidence="1">
    <location>
        <begin position="75"/>
        <end position="84"/>
    </location>
</feature>
<name>A0A1V4KF28_PATFA</name>
<dbReference type="Proteomes" id="UP000190648">
    <property type="component" value="Unassembled WGS sequence"/>
</dbReference>
<keyword evidence="3" id="KW-1185">Reference proteome</keyword>
<evidence type="ECO:0000313" key="3">
    <source>
        <dbReference type="Proteomes" id="UP000190648"/>
    </source>
</evidence>
<accession>A0A1V4KF28</accession>
<dbReference type="AlphaFoldDB" id="A0A1V4KF28"/>
<reference evidence="2 3" key="1">
    <citation type="submission" date="2016-02" db="EMBL/GenBank/DDBJ databases">
        <title>Band-tailed pigeon sequencing and assembly.</title>
        <authorList>
            <person name="Soares A.E."/>
            <person name="Novak B.J."/>
            <person name="Rice E.S."/>
            <person name="O'Connell B."/>
            <person name="Chang D."/>
            <person name="Weber S."/>
            <person name="Shapiro B."/>
        </authorList>
    </citation>
    <scope>NUCLEOTIDE SEQUENCE [LARGE SCALE GENOMIC DNA]</scope>
    <source>
        <strain evidence="2">BTP2013</strain>
        <tissue evidence="2">Blood</tissue>
    </source>
</reference>
<organism evidence="2 3">
    <name type="scientific">Patagioenas fasciata monilis</name>
    <dbReference type="NCBI Taxonomy" id="372326"/>
    <lineage>
        <taxon>Eukaryota</taxon>
        <taxon>Metazoa</taxon>
        <taxon>Chordata</taxon>
        <taxon>Craniata</taxon>
        <taxon>Vertebrata</taxon>
        <taxon>Euteleostomi</taxon>
        <taxon>Archelosauria</taxon>
        <taxon>Archosauria</taxon>
        <taxon>Dinosauria</taxon>
        <taxon>Saurischia</taxon>
        <taxon>Theropoda</taxon>
        <taxon>Coelurosauria</taxon>
        <taxon>Aves</taxon>
        <taxon>Neognathae</taxon>
        <taxon>Neoaves</taxon>
        <taxon>Columbimorphae</taxon>
        <taxon>Columbiformes</taxon>
        <taxon>Columbidae</taxon>
        <taxon>Patagioenas</taxon>
    </lineage>
</organism>